<accession>A0ABR8AC31</accession>
<dbReference type="Proteomes" id="UP000658514">
    <property type="component" value="Unassembled WGS sequence"/>
</dbReference>
<evidence type="ECO:0000313" key="1">
    <source>
        <dbReference type="EMBL" id="MBD2196868.1"/>
    </source>
</evidence>
<comment type="caution">
    <text evidence="1">The sequence shown here is derived from an EMBL/GenBank/DDBJ whole genome shotgun (WGS) entry which is preliminary data.</text>
</comment>
<protein>
    <submittedName>
        <fullName evidence="1">BrnA antitoxin family protein</fullName>
    </submittedName>
</protein>
<reference evidence="1 2" key="1">
    <citation type="journal article" date="2020" name="ISME J.">
        <title>Comparative genomics reveals insights into cyanobacterial evolution and habitat adaptation.</title>
        <authorList>
            <person name="Chen M.Y."/>
            <person name="Teng W.K."/>
            <person name="Zhao L."/>
            <person name="Hu C.X."/>
            <person name="Zhou Y.K."/>
            <person name="Han B.P."/>
            <person name="Song L.R."/>
            <person name="Shu W.S."/>
        </authorList>
    </citation>
    <scope>NUCLEOTIDE SEQUENCE [LARGE SCALE GENOMIC DNA]</scope>
    <source>
        <strain evidence="1 2">FACHB-288</strain>
    </source>
</reference>
<evidence type="ECO:0000313" key="2">
    <source>
        <dbReference type="Proteomes" id="UP000658514"/>
    </source>
</evidence>
<keyword evidence="2" id="KW-1185">Reference proteome</keyword>
<dbReference type="Pfam" id="PF14384">
    <property type="entry name" value="BrnA_antitoxin"/>
    <property type="match status" value="1"/>
</dbReference>
<dbReference type="SUPFAM" id="SSF47598">
    <property type="entry name" value="Ribbon-helix-helix"/>
    <property type="match status" value="1"/>
</dbReference>
<dbReference type="InterPro" id="IPR025528">
    <property type="entry name" value="BrnA_antitoxin"/>
</dbReference>
<dbReference type="RefSeq" id="WP_190542937.1">
    <property type="nucleotide sequence ID" value="NZ_CAWPNO010000054.1"/>
</dbReference>
<dbReference type="InterPro" id="IPR010985">
    <property type="entry name" value="Ribbon_hlx_hlx"/>
</dbReference>
<proteinExistence type="predicted"/>
<name>A0ABR8AC31_9CYAN</name>
<sequence>MKEEYDFSQSVKNPYIKKLKKQVTIRLEEDVVDYFKALAEETGISYQSLINLYLQDCVKSQRKPSLEWVKSSKAMK</sequence>
<dbReference type="EMBL" id="JACJQH010000022">
    <property type="protein sequence ID" value="MBD2196868.1"/>
    <property type="molecule type" value="Genomic_DNA"/>
</dbReference>
<organism evidence="1 2">
    <name type="scientific">Calothrix parietina FACHB-288</name>
    <dbReference type="NCBI Taxonomy" id="2692896"/>
    <lineage>
        <taxon>Bacteria</taxon>
        <taxon>Bacillati</taxon>
        <taxon>Cyanobacteriota</taxon>
        <taxon>Cyanophyceae</taxon>
        <taxon>Nostocales</taxon>
        <taxon>Calotrichaceae</taxon>
        <taxon>Calothrix</taxon>
    </lineage>
</organism>
<gene>
    <name evidence="1" type="ORF">H6G24_15415</name>
</gene>